<feature type="transmembrane region" description="Helical" evidence="8">
    <location>
        <begin position="108"/>
        <end position="127"/>
    </location>
</feature>
<dbReference type="GO" id="GO:0033214">
    <property type="term" value="P:siderophore-iron import into cell"/>
    <property type="evidence" value="ECO:0007669"/>
    <property type="project" value="TreeGrafter"/>
</dbReference>
<keyword evidence="7 8" id="KW-0472">Membrane</keyword>
<feature type="transmembrane region" description="Helical" evidence="8">
    <location>
        <begin position="254"/>
        <end position="281"/>
    </location>
</feature>
<keyword evidence="4" id="KW-1003">Cell membrane</keyword>
<evidence type="ECO:0000256" key="4">
    <source>
        <dbReference type="ARBA" id="ARBA00022475"/>
    </source>
</evidence>
<protein>
    <submittedName>
        <fullName evidence="9">Iron ABC transporter permease</fullName>
    </submittedName>
</protein>
<sequence length="356" mass="35034">MSLQRTAAADVVARLRRSDRRRLGRACAGLAVAVLVLALLRVVWGTYQVTVPDLVRILGGETIPGASFIVLEEKLPRTVAAVLTGAALGAAGALYRRTLRNPLASPDILGVTQGAAAAVVLGMLATAGQTGGGSDLTRAATALVGGLAAVAAVFATARSVGGERFVVAGIAVAAAGQAVVAGAMLSLAQHDLQSATVWIAGSLNGVTWGRIALLACVLVVALPLAGVLHARLAPADVGPDLAHALGARPRPTSAAALGLGAVLAAVATAVVGPLAFVALLATPVARGLTRGLPSLPAAALTGAALVLLADLVAGEAVPLLTGAALPTGVLTGAAGAPLMLWLLLRQGRTPGGVRSA</sequence>
<dbReference type="InterPro" id="IPR000522">
    <property type="entry name" value="ABC_transptr_permease_BtuC"/>
</dbReference>
<keyword evidence="5 8" id="KW-0812">Transmembrane</keyword>
<feature type="transmembrane region" description="Helical" evidence="8">
    <location>
        <begin position="165"/>
        <end position="188"/>
    </location>
</feature>
<evidence type="ECO:0000313" key="10">
    <source>
        <dbReference type="Proteomes" id="UP001205867"/>
    </source>
</evidence>
<comment type="similarity">
    <text evidence="2">Belongs to the binding-protein-dependent transport system permease family. FecCD subfamily.</text>
</comment>
<name>A0AAP3AL70_MICLU</name>
<dbReference type="InterPro" id="IPR037294">
    <property type="entry name" value="ABC_BtuC-like"/>
</dbReference>
<comment type="subcellular location">
    <subcellularLocation>
        <location evidence="1">Cell membrane</location>
        <topology evidence="1">Multi-pass membrane protein</topology>
    </subcellularLocation>
</comment>
<dbReference type="GO" id="GO:0022857">
    <property type="term" value="F:transmembrane transporter activity"/>
    <property type="evidence" value="ECO:0007669"/>
    <property type="project" value="InterPro"/>
</dbReference>
<comment type="caution">
    <text evidence="9">The sequence shown here is derived from an EMBL/GenBank/DDBJ whole genome shotgun (WGS) entry which is preliminary data.</text>
</comment>
<evidence type="ECO:0000313" key="9">
    <source>
        <dbReference type="EMBL" id="MCV7628753.1"/>
    </source>
</evidence>
<feature type="transmembrane region" description="Helical" evidence="8">
    <location>
        <begin position="23"/>
        <end position="44"/>
    </location>
</feature>
<evidence type="ECO:0000256" key="8">
    <source>
        <dbReference type="SAM" id="Phobius"/>
    </source>
</evidence>
<dbReference type="PANTHER" id="PTHR30472">
    <property type="entry name" value="FERRIC ENTEROBACTIN TRANSPORT SYSTEM PERMEASE PROTEIN"/>
    <property type="match status" value="1"/>
</dbReference>
<proteinExistence type="inferred from homology"/>
<keyword evidence="6 8" id="KW-1133">Transmembrane helix</keyword>
<organism evidence="9 10">
    <name type="scientific">Micrococcus luteus</name>
    <name type="common">Micrococcus lysodeikticus</name>
    <dbReference type="NCBI Taxonomy" id="1270"/>
    <lineage>
        <taxon>Bacteria</taxon>
        <taxon>Bacillati</taxon>
        <taxon>Actinomycetota</taxon>
        <taxon>Actinomycetes</taxon>
        <taxon>Micrococcales</taxon>
        <taxon>Micrococcaceae</taxon>
        <taxon>Micrococcus</taxon>
    </lineage>
</organism>
<feature type="transmembrane region" description="Helical" evidence="8">
    <location>
        <begin position="319"/>
        <end position="344"/>
    </location>
</feature>
<dbReference type="PANTHER" id="PTHR30472:SF24">
    <property type="entry name" value="FERRIC ENTEROBACTIN TRANSPORT SYSTEM PERMEASE PROTEIN FEPG"/>
    <property type="match status" value="1"/>
</dbReference>
<accession>A0AAP3AL70</accession>
<dbReference type="Proteomes" id="UP001205867">
    <property type="component" value="Unassembled WGS sequence"/>
</dbReference>
<dbReference type="RefSeq" id="WP_410992767.1">
    <property type="nucleotide sequence ID" value="NZ_JANGFO010000013.1"/>
</dbReference>
<dbReference type="AlphaFoldDB" id="A0AAP3AL70"/>
<evidence type="ECO:0000256" key="7">
    <source>
        <dbReference type="ARBA" id="ARBA00023136"/>
    </source>
</evidence>
<feature type="transmembrane region" description="Helical" evidence="8">
    <location>
        <begin position="208"/>
        <end position="233"/>
    </location>
</feature>
<feature type="transmembrane region" description="Helical" evidence="8">
    <location>
        <begin position="78"/>
        <end position="96"/>
    </location>
</feature>
<keyword evidence="3" id="KW-0813">Transport</keyword>
<dbReference type="Gene3D" id="1.10.3470.10">
    <property type="entry name" value="ABC transporter involved in vitamin B12 uptake, BtuC"/>
    <property type="match status" value="1"/>
</dbReference>
<feature type="transmembrane region" description="Helical" evidence="8">
    <location>
        <begin position="139"/>
        <end position="158"/>
    </location>
</feature>
<evidence type="ECO:0000256" key="2">
    <source>
        <dbReference type="ARBA" id="ARBA00007935"/>
    </source>
</evidence>
<evidence type="ECO:0000256" key="3">
    <source>
        <dbReference type="ARBA" id="ARBA00022448"/>
    </source>
</evidence>
<dbReference type="EMBL" id="JALXKZ020000008">
    <property type="protein sequence ID" value="MCV7628753.1"/>
    <property type="molecule type" value="Genomic_DNA"/>
</dbReference>
<evidence type="ECO:0000256" key="5">
    <source>
        <dbReference type="ARBA" id="ARBA00022692"/>
    </source>
</evidence>
<evidence type="ECO:0000256" key="6">
    <source>
        <dbReference type="ARBA" id="ARBA00022989"/>
    </source>
</evidence>
<gene>
    <name evidence="9" type="ORF">M3A82_005270</name>
</gene>
<dbReference type="Pfam" id="PF01032">
    <property type="entry name" value="FecCD"/>
    <property type="match status" value="1"/>
</dbReference>
<dbReference type="GO" id="GO:0005886">
    <property type="term" value="C:plasma membrane"/>
    <property type="evidence" value="ECO:0007669"/>
    <property type="project" value="UniProtKB-SubCell"/>
</dbReference>
<dbReference type="SUPFAM" id="SSF81345">
    <property type="entry name" value="ABC transporter involved in vitamin B12 uptake, BtuC"/>
    <property type="match status" value="1"/>
</dbReference>
<evidence type="ECO:0000256" key="1">
    <source>
        <dbReference type="ARBA" id="ARBA00004651"/>
    </source>
</evidence>
<reference evidence="9" key="1">
    <citation type="submission" date="2023-06" db="EMBL/GenBank/DDBJ databases">
        <title>lsaBGC provides a comprehensive framework for evolutionary analysis of biosynthetic gene clusters within focal taxa.</title>
        <authorList>
            <person name="Salamzade R."/>
            <person name="Sandstrom S."/>
            <person name="Kalan L.R."/>
        </authorList>
    </citation>
    <scope>NUCLEOTIDE SEQUENCE</scope>
    <source>
        <strain evidence="9">P3-SID899</strain>
    </source>
</reference>